<proteinExistence type="predicted"/>
<reference evidence="1" key="1">
    <citation type="submission" date="2019-11" db="EMBL/GenBank/DDBJ databases">
        <authorList>
            <person name="Feng L."/>
        </authorList>
    </citation>
    <scope>NUCLEOTIDE SEQUENCE</scope>
    <source>
        <strain evidence="1">AundefinedLFYP135</strain>
    </source>
</reference>
<evidence type="ECO:0008006" key="2">
    <source>
        <dbReference type="Google" id="ProtNLM"/>
    </source>
</evidence>
<dbReference type="AlphaFoldDB" id="A0A6N2R5G2"/>
<dbReference type="EMBL" id="CACRSL010000003">
    <property type="protein sequence ID" value="VYS75976.1"/>
    <property type="molecule type" value="Genomic_DNA"/>
</dbReference>
<sequence length="315" mass="34898">MAINTFAEKATKYLSILDEIYQKQALTSILDSPSLATQFVGTNKIKLPKINVDGAATYNRDTGYVQGGVTVNYEEHELKYDRGRKFRIDVIDDDEAAFDLFRRVTAEYVRTREIPEMDAIRFAEIVAAATRSNTLGTVVEKDLTTGDKALELFDVAENVLNEKEVPEEGRILFCSNAFYQMLKSDPAINRRLDVNGNTGNVDRRVTLLDGITPIIRVPSARFWSKIQLNDGTTSEQTAGGYQPIAAASKPINFVYASKDAITGGAVKRNVSKIVTPEINQSADAYDVFYRVHHDLIVSDNKTAGIYIHTAATAKS</sequence>
<accession>A0A6N2R5G2</accession>
<organism evidence="1">
    <name type="scientific">uncultured Anaerotruncus sp</name>
    <dbReference type="NCBI Taxonomy" id="905011"/>
    <lineage>
        <taxon>Bacteria</taxon>
        <taxon>Bacillati</taxon>
        <taxon>Bacillota</taxon>
        <taxon>Clostridia</taxon>
        <taxon>Eubacteriales</taxon>
        <taxon>Oscillospiraceae</taxon>
        <taxon>Anaerotruncus</taxon>
        <taxon>environmental samples</taxon>
    </lineage>
</organism>
<name>A0A6N2R5G2_9FIRM</name>
<evidence type="ECO:0000313" key="1">
    <source>
        <dbReference type="EMBL" id="VYS75976.1"/>
    </source>
</evidence>
<gene>
    <name evidence="1" type="ORF">AULFYP135_00237</name>
</gene>
<protein>
    <recommendedName>
        <fullName evidence="2">Phage major capsid protein</fullName>
    </recommendedName>
</protein>